<dbReference type="PANTHER" id="PTHR24256">
    <property type="entry name" value="TRYPTASE-RELATED"/>
    <property type="match status" value="1"/>
</dbReference>
<dbReference type="GO" id="GO:0004252">
    <property type="term" value="F:serine-type endopeptidase activity"/>
    <property type="evidence" value="ECO:0007669"/>
    <property type="project" value="InterPro"/>
</dbReference>
<dbReference type="AlphaFoldDB" id="A0A0R1DUP7"/>
<dbReference type="SMART" id="SM00020">
    <property type="entry name" value="Tryp_SPc"/>
    <property type="match status" value="1"/>
</dbReference>
<reference evidence="11 12" key="2">
    <citation type="journal article" date="2007" name="PLoS Biol.">
        <title>Principles of genome evolution in the Drosophila melanogaster species group.</title>
        <authorList>
            <person name="Ranz J.M."/>
            <person name="Maurin D."/>
            <person name="Chan Y.S."/>
            <person name="von Grotthuss M."/>
            <person name="Hillier L.W."/>
            <person name="Roote J."/>
            <person name="Ashburner M."/>
            <person name="Bergman C.M."/>
        </authorList>
    </citation>
    <scope>NUCLEOTIDE SEQUENCE [LARGE SCALE GENOMIC DNA]</scope>
    <source>
        <strain evidence="12">Tai18E2 / Tucson 14021-0261.01</strain>
    </source>
</reference>
<evidence type="ECO:0000256" key="4">
    <source>
        <dbReference type="ARBA" id="ARBA00022729"/>
    </source>
</evidence>
<dbReference type="SUPFAM" id="SSF50494">
    <property type="entry name" value="Trypsin-like serine proteases"/>
    <property type="match status" value="1"/>
</dbReference>
<evidence type="ECO:0000313" key="11">
    <source>
        <dbReference type="EMBL" id="KRK00206.1"/>
    </source>
</evidence>
<keyword evidence="4" id="KW-0732">Signal</keyword>
<evidence type="ECO:0000256" key="8">
    <source>
        <dbReference type="ARBA" id="ARBA00023157"/>
    </source>
</evidence>
<evidence type="ECO:0000256" key="6">
    <source>
        <dbReference type="ARBA" id="ARBA00022825"/>
    </source>
</evidence>
<dbReference type="KEGG" id="dya:Dyak_GE27683"/>
<evidence type="ECO:0000313" key="12">
    <source>
        <dbReference type="Proteomes" id="UP000002282"/>
    </source>
</evidence>
<comment type="similarity">
    <text evidence="9">Belongs to the peptidase S1 family. CLIP subfamily.</text>
</comment>
<gene>
    <name evidence="11" type="primary">Dyak\GE27683</name>
    <name evidence="11" type="synonym">GE27683</name>
    <name evidence="11" type="ORF">Dyak_GE27683</name>
</gene>
<dbReference type="PROSITE" id="PS00134">
    <property type="entry name" value="TRYPSIN_HIS"/>
    <property type="match status" value="1"/>
</dbReference>
<accession>A0A0R1DUP7</accession>
<dbReference type="GO" id="GO:0006508">
    <property type="term" value="P:proteolysis"/>
    <property type="evidence" value="ECO:0007669"/>
    <property type="project" value="UniProtKB-KW"/>
</dbReference>
<feature type="domain" description="Peptidase S1" evidence="10">
    <location>
        <begin position="39"/>
        <end position="283"/>
    </location>
</feature>
<evidence type="ECO:0000256" key="2">
    <source>
        <dbReference type="ARBA" id="ARBA00022525"/>
    </source>
</evidence>
<evidence type="ECO:0000259" key="10">
    <source>
        <dbReference type="PROSITE" id="PS50240"/>
    </source>
</evidence>
<reference evidence="11 12" key="1">
    <citation type="journal article" date="2007" name="Nature">
        <title>Evolution of genes and genomes on the Drosophila phylogeny.</title>
        <authorList>
            <consortium name="Drosophila 12 Genomes Consortium"/>
            <person name="Clark A.G."/>
            <person name="Eisen M.B."/>
            <person name="Smith D.R."/>
            <person name="Bergman C.M."/>
            <person name="Oliver B."/>
            <person name="Markow T.A."/>
            <person name="Kaufman T.C."/>
            <person name="Kellis M."/>
            <person name="Gelbart W."/>
            <person name="Iyer V.N."/>
            <person name="Pollard D.A."/>
            <person name="Sackton T.B."/>
            <person name="Larracuente A.M."/>
            <person name="Singh N.D."/>
            <person name="Abad J.P."/>
            <person name="Abt D.N."/>
            <person name="Adryan B."/>
            <person name="Aguade M."/>
            <person name="Akashi H."/>
            <person name="Anderson W.W."/>
            <person name="Aquadro C.F."/>
            <person name="Ardell D.H."/>
            <person name="Arguello R."/>
            <person name="Artieri C.G."/>
            <person name="Barbash D.A."/>
            <person name="Barker D."/>
            <person name="Barsanti P."/>
            <person name="Batterham P."/>
            <person name="Batzoglou S."/>
            <person name="Begun D."/>
            <person name="Bhutkar A."/>
            <person name="Blanco E."/>
            <person name="Bosak S.A."/>
            <person name="Bradley R.K."/>
            <person name="Brand A.D."/>
            <person name="Brent M.R."/>
            <person name="Brooks A.N."/>
            <person name="Brown R.H."/>
            <person name="Butlin R.K."/>
            <person name="Caggese C."/>
            <person name="Calvi B.R."/>
            <person name="Bernardo de Carvalho A."/>
            <person name="Caspi A."/>
            <person name="Castrezana S."/>
            <person name="Celniker S.E."/>
            <person name="Chang J.L."/>
            <person name="Chapple C."/>
            <person name="Chatterji S."/>
            <person name="Chinwalla A."/>
            <person name="Civetta A."/>
            <person name="Clifton S.W."/>
            <person name="Comeron J.M."/>
            <person name="Costello J.C."/>
            <person name="Coyne J.A."/>
            <person name="Daub J."/>
            <person name="David R.G."/>
            <person name="Delcher A.L."/>
            <person name="Delehaunty K."/>
            <person name="Do C.B."/>
            <person name="Ebling H."/>
            <person name="Edwards K."/>
            <person name="Eickbush T."/>
            <person name="Evans J.D."/>
            <person name="Filipski A."/>
            <person name="Findeiss S."/>
            <person name="Freyhult E."/>
            <person name="Fulton L."/>
            <person name="Fulton R."/>
            <person name="Garcia A.C."/>
            <person name="Gardiner A."/>
            <person name="Garfield D.A."/>
            <person name="Garvin B.E."/>
            <person name="Gibson G."/>
            <person name="Gilbert D."/>
            <person name="Gnerre S."/>
            <person name="Godfrey J."/>
            <person name="Good R."/>
            <person name="Gotea V."/>
            <person name="Gravely B."/>
            <person name="Greenberg A.J."/>
            <person name="Griffiths-Jones S."/>
            <person name="Gross S."/>
            <person name="Guigo R."/>
            <person name="Gustafson E.A."/>
            <person name="Haerty W."/>
            <person name="Hahn M.W."/>
            <person name="Halligan D.L."/>
            <person name="Halpern A.L."/>
            <person name="Halter G.M."/>
            <person name="Han M.V."/>
            <person name="Heger A."/>
            <person name="Hillier L."/>
            <person name="Hinrichs A.S."/>
            <person name="Holmes I."/>
            <person name="Hoskins R.A."/>
            <person name="Hubisz M.J."/>
            <person name="Hultmark D."/>
            <person name="Huntley M.A."/>
            <person name="Jaffe D.B."/>
            <person name="Jagadeeshan S."/>
            <person name="Jeck W.R."/>
            <person name="Johnson J."/>
            <person name="Jones C.D."/>
            <person name="Jordan W.C."/>
            <person name="Karpen G.H."/>
            <person name="Kataoka E."/>
            <person name="Keightley P.D."/>
            <person name="Kheradpour P."/>
            <person name="Kirkness E.F."/>
            <person name="Koerich L.B."/>
            <person name="Kristiansen K."/>
            <person name="Kudrna D."/>
            <person name="Kulathinal R.J."/>
            <person name="Kumar S."/>
            <person name="Kwok R."/>
            <person name="Lander E."/>
            <person name="Langley C.H."/>
            <person name="Lapoint R."/>
            <person name="Lazzaro B.P."/>
            <person name="Lee S.J."/>
            <person name="Levesque L."/>
            <person name="Li R."/>
            <person name="Lin C.F."/>
            <person name="Lin M.F."/>
            <person name="Lindblad-Toh K."/>
            <person name="Llopart A."/>
            <person name="Long M."/>
            <person name="Low L."/>
            <person name="Lozovsky E."/>
            <person name="Lu J."/>
            <person name="Luo M."/>
            <person name="Machado C.A."/>
            <person name="Makalowski W."/>
            <person name="Marzo M."/>
            <person name="Matsuda M."/>
            <person name="Matzkin L."/>
            <person name="McAllister B."/>
            <person name="McBride C.S."/>
            <person name="McKernan B."/>
            <person name="McKernan K."/>
            <person name="Mendez-Lago M."/>
            <person name="Minx P."/>
            <person name="Mollenhauer M.U."/>
            <person name="Montooth K."/>
            <person name="Mount S.M."/>
            <person name="Mu X."/>
            <person name="Myers E."/>
            <person name="Negre B."/>
            <person name="Newfeld S."/>
            <person name="Nielsen R."/>
            <person name="Noor M.A."/>
            <person name="O'Grady P."/>
            <person name="Pachter L."/>
            <person name="Papaceit M."/>
            <person name="Parisi M.J."/>
            <person name="Parisi M."/>
            <person name="Parts L."/>
            <person name="Pedersen J.S."/>
            <person name="Pesole G."/>
            <person name="Phillippy A.M."/>
            <person name="Ponting C.P."/>
            <person name="Pop M."/>
            <person name="Porcelli D."/>
            <person name="Powell J.R."/>
            <person name="Prohaska S."/>
            <person name="Pruitt K."/>
            <person name="Puig M."/>
            <person name="Quesneville H."/>
            <person name="Ram K.R."/>
            <person name="Rand D."/>
            <person name="Rasmussen M.D."/>
            <person name="Reed L.K."/>
            <person name="Reenan R."/>
            <person name="Reily A."/>
            <person name="Remington K.A."/>
            <person name="Rieger T.T."/>
            <person name="Ritchie M.G."/>
            <person name="Robin C."/>
            <person name="Rogers Y.H."/>
            <person name="Rohde C."/>
            <person name="Rozas J."/>
            <person name="Rubenfield M.J."/>
            <person name="Ruiz A."/>
            <person name="Russo S."/>
            <person name="Salzberg S.L."/>
            <person name="Sanchez-Gracia A."/>
            <person name="Saranga D.J."/>
            <person name="Sato H."/>
            <person name="Schaeffer S.W."/>
            <person name="Schatz M.C."/>
            <person name="Schlenke T."/>
            <person name="Schwartz R."/>
            <person name="Segarra C."/>
            <person name="Singh R.S."/>
            <person name="Sirot L."/>
            <person name="Sirota M."/>
            <person name="Sisneros N.B."/>
            <person name="Smith C.D."/>
            <person name="Smith T.F."/>
            <person name="Spieth J."/>
            <person name="Stage D.E."/>
            <person name="Stark A."/>
            <person name="Stephan W."/>
            <person name="Strausberg R.L."/>
            <person name="Strempel S."/>
            <person name="Sturgill D."/>
            <person name="Sutton G."/>
            <person name="Sutton G.G."/>
            <person name="Tao W."/>
            <person name="Teichmann S."/>
            <person name="Tobari Y.N."/>
            <person name="Tomimura Y."/>
            <person name="Tsolas J.M."/>
            <person name="Valente V.L."/>
            <person name="Venter E."/>
            <person name="Venter J.C."/>
            <person name="Vicario S."/>
            <person name="Vieira F.G."/>
            <person name="Vilella A.J."/>
            <person name="Villasante A."/>
            <person name="Walenz B."/>
            <person name="Wang J."/>
            <person name="Wasserman M."/>
            <person name="Watts T."/>
            <person name="Wilson D."/>
            <person name="Wilson R.K."/>
            <person name="Wing R.A."/>
            <person name="Wolfner M.F."/>
            <person name="Wong A."/>
            <person name="Wong G.K."/>
            <person name="Wu C.I."/>
            <person name="Wu G."/>
            <person name="Yamamoto D."/>
            <person name="Yang H.P."/>
            <person name="Yang S.P."/>
            <person name="Yorke J.A."/>
            <person name="Yoshida K."/>
            <person name="Zdobnov E."/>
            <person name="Zhang P."/>
            <person name="Zhang Y."/>
            <person name="Zimin A.V."/>
            <person name="Baldwin J."/>
            <person name="Abdouelleil A."/>
            <person name="Abdulkadir J."/>
            <person name="Abebe A."/>
            <person name="Abera B."/>
            <person name="Abreu J."/>
            <person name="Acer S.C."/>
            <person name="Aftuck L."/>
            <person name="Alexander A."/>
            <person name="An P."/>
            <person name="Anderson E."/>
            <person name="Anderson S."/>
            <person name="Arachi H."/>
            <person name="Azer M."/>
            <person name="Bachantsang P."/>
            <person name="Barry A."/>
            <person name="Bayul T."/>
            <person name="Berlin A."/>
            <person name="Bessette D."/>
            <person name="Bloom T."/>
            <person name="Blye J."/>
            <person name="Boguslavskiy L."/>
            <person name="Bonnet C."/>
            <person name="Boukhgalter B."/>
            <person name="Bourzgui I."/>
            <person name="Brown A."/>
            <person name="Cahill P."/>
            <person name="Channer S."/>
            <person name="Cheshatsang Y."/>
            <person name="Chuda L."/>
            <person name="Citroen M."/>
            <person name="Collymore A."/>
            <person name="Cooke P."/>
            <person name="Costello M."/>
            <person name="D'Aco K."/>
            <person name="Daza R."/>
            <person name="De Haan G."/>
            <person name="DeGray S."/>
            <person name="DeMaso C."/>
            <person name="Dhargay N."/>
            <person name="Dooley K."/>
            <person name="Dooley E."/>
            <person name="Doricent M."/>
            <person name="Dorje P."/>
            <person name="Dorjee K."/>
            <person name="Dupes A."/>
            <person name="Elong R."/>
            <person name="Falk J."/>
            <person name="Farina A."/>
            <person name="Faro S."/>
            <person name="Ferguson D."/>
            <person name="Fisher S."/>
            <person name="Foley C.D."/>
            <person name="Franke A."/>
            <person name="Friedrich D."/>
            <person name="Gadbois L."/>
            <person name="Gearin G."/>
            <person name="Gearin C.R."/>
            <person name="Giannoukos G."/>
            <person name="Goode T."/>
            <person name="Graham J."/>
            <person name="Grandbois E."/>
            <person name="Grewal S."/>
            <person name="Gyaltsen K."/>
            <person name="Hafez N."/>
            <person name="Hagos B."/>
            <person name="Hall J."/>
            <person name="Henson C."/>
            <person name="Hollinger A."/>
            <person name="Honan T."/>
            <person name="Huard M.D."/>
            <person name="Hughes L."/>
            <person name="Hurhula B."/>
            <person name="Husby M.E."/>
            <person name="Kamat A."/>
            <person name="Kanga B."/>
            <person name="Kashin S."/>
            <person name="Khazanovich D."/>
            <person name="Kisner P."/>
            <person name="Lance K."/>
            <person name="Lara M."/>
            <person name="Lee W."/>
            <person name="Lennon N."/>
            <person name="Letendre F."/>
            <person name="LeVine R."/>
            <person name="Lipovsky A."/>
            <person name="Liu X."/>
            <person name="Liu J."/>
            <person name="Liu S."/>
            <person name="Lokyitsang T."/>
            <person name="Lokyitsang Y."/>
            <person name="Lubonja R."/>
            <person name="Lui A."/>
            <person name="MacDonald P."/>
            <person name="Magnisalis V."/>
            <person name="Maru K."/>
            <person name="Matthews C."/>
            <person name="McCusker W."/>
            <person name="McDonough S."/>
            <person name="Mehta T."/>
            <person name="Meldrim J."/>
            <person name="Meneus L."/>
            <person name="Mihai O."/>
            <person name="Mihalev A."/>
            <person name="Mihova T."/>
            <person name="Mittelman R."/>
            <person name="Mlenga V."/>
            <person name="Montmayeur A."/>
            <person name="Mulrain L."/>
            <person name="Navidi A."/>
            <person name="Naylor J."/>
            <person name="Negash T."/>
            <person name="Nguyen T."/>
            <person name="Nguyen N."/>
            <person name="Nicol R."/>
            <person name="Norbu C."/>
            <person name="Norbu N."/>
            <person name="Novod N."/>
            <person name="O'Neill B."/>
            <person name="Osman S."/>
            <person name="Markiewicz E."/>
            <person name="Oyono O.L."/>
            <person name="Patti C."/>
            <person name="Phunkhang P."/>
            <person name="Pierre F."/>
            <person name="Priest M."/>
            <person name="Raghuraman S."/>
            <person name="Rege F."/>
            <person name="Reyes R."/>
            <person name="Rise C."/>
            <person name="Rogov P."/>
            <person name="Ross K."/>
            <person name="Ryan E."/>
            <person name="Settipalli S."/>
            <person name="Shea T."/>
            <person name="Sherpa N."/>
            <person name="Shi L."/>
            <person name="Shih D."/>
            <person name="Sparrow T."/>
            <person name="Spaulding J."/>
            <person name="Stalker J."/>
            <person name="Stange-Thomann N."/>
            <person name="Stavropoulos S."/>
            <person name="Stone C."/>
            <person name="Strader C."/>
            <person name="Tesfaye S."/>
            <person name="Thomson T."/>
            <person name="Thoulutsang Y."/>
            <person name="Thoulutsang D."/>
            <person name="Topham K."/>
            <person name="Topping I."/>
            <person name="Tsamla T."/>
            <person name="Vassiliev H."/>
            <person name="Vo A."/>
            <person name="Wangchuk T."/>
            <person name="Wangdi T."/>
            <person name="Weiand M."/>
            <person name="Wilkinson J."/>
            <person name="Wilson A."/>
            <person name="Yadav S."/>
            <person name="Young G."/>
            <person name="Yu Q."/>
            <person name="Zembek L."/>
            <person name="Zhong D."/>
            <person name="Zimmer A."/>
            <person name="Zwirko Z."/>
            <person name="Jaffe D.B."/>
            <person name="Alvarez P."/>
            <person name="Brockman W."/>
            <person name="Butler J."/>
            <person name="Chin C."/>
            <person name="Gnerre S."/>
            <person name="Grabherr M."/>
            <person name="Kleber M."/>
            <person name="Mauceli E."/>
            <person name="MacCallum I."/>
        </authorList>
    </citation>
    <scope>NUCLEOTIDE SEQUENCE [LARGE SCALE GENOMIC DNA]</scope>
    <source>
        <strain evidence="12">Tai18E2 / Tucson 14021-0261.01</strain>
    </source>
</reference>
<keyword evidence="12" id="KW-1185">Reference proteome</keyword>
<dbReference type="EMBL" id="CM000158">
    <property type="protein sequence ID" value="KRK00206.1"/>
    <property type="molecule type" value="Genomic_DNA"/>
</dbReference>
<evidence type="ECO:0000256" key="9">
    <source>
        <dbReference type="ARBA" id="ARBA00024195"/>
    </source>
</evidence>
<evidence type="ECO:0000256" key="7">
    <source>
        <dbReference type="ARBA" id="ARBA00023145"/>
    </source>
</evidence>
<evidence type="ECO:0000256" key="3">
    <source>
        <dbReference type="ARBA" id="ARBA00022670"/>
    </source>
</evidence>
<keyword evidence="7" id="KW-0865">Zymogen</keyword>
<name>A0A0R1DUP7_DROYA</name>
<evidence type="ECO:0000256" key="1">
    <source>
        <dbReference type="ARBA" id="ARBA00004613"/>
    </source>
</evidence>
<dbReference type="PROSITE" id="PS50240">
    <property type="entry name" value="TRYPSIN_DOM"/>
    <property type="match status" value="1"/>
</dbReference>
<comment type="subcellular location">
    <subcellularLocation>
        <location evidence="1">Secreted</location>
    </subcellularLocation>
</comment>
<keyword evidence="2" id="KW-0964">Secreted</keyword>
<evidence type="ECO:0000256" key="5">
    <source>
        <dbReference type="ARBA" id="ARBA00022801"/>
    </source>
</evidence>
<dbReference type="InterPro" id="IPR051487">
    <property type="entry name" value="Ser/Thr_Proteases_Immune/Dev"/>
</dbReference>
<dbReference type="FunFam" id="2.40.10.10:FF:000146">
    <property type="entry name" value="Serine protease 53"/>
    <property type="match status" value="1"/>
</dbReference>
<dbReference type="Gene3D" id="2.40.10.10">
    <property type="entry name" value="Trypsin-like serine proteases"/>
    <property type="match status" value="2"/>
</dbReference>
<dbReference type="CDD" id="cd00190">
    <property type="entry name" value="Tryp_SPc"/>
    <property type="match status" value="1"/>
</dbReference>
<sequence>MMKYIPCLLISLIIGSQLFYGLALLLDPECGKRQFQLRIVDGVNAELNSTPWMVFLHNYLQFLCGGSLITREFVLTAAHCVMPIPKNLTARLGEYDWRREIDCKSEHTHTCAPKYEEYMVSRIYTHASYRSAGAYDIALLKLHKPVEYTDAIRPICLVTHNYDNQWYSIVNSAKEFNVTGWGATKTVPVSHILQTARLTQIDRGVCHDQHRFSVDHTHICAGNSNSFPCIGDSGSPLGMEVQLNGRNVYAQVGLVSRGDKSCNGVTVFTNILSFTEWITNTISYDGKYMS</sequence>
<dbReference type="PRINTS" id="PR00722">
    <property type="entry name" value="CHYMOTRYPSIN"/>
</dbReference>
<dbReference type="InterPro" id="IPR018114">
    <property type="entry name" value="TRYPSIN_HIS"/>
</dbReference>
<keyword evidence="3" id="KW-0645">Protease</keyword>
<keyword evidence="8" id="KW-1015">Disulfide bond</keyword>
<dbReference type="InterPro" id="IPR009003">
    <property type="entry name" value="Peptidase_S1_PA"/>
</dbReference>
<dbReference type="InterPro" id="IPR001314">
    <property type="entry name" value="Peptidase_S1A"/>
</dbReference>
<dbReference type="Proteomes" id="UP000002282">
    <property type="component" value="Chromosome 2R"/>
</dbReference>
<keyword evidence="5" id="KW-0378">Hydrolase</keyword>
<organism evidence="11 12">
    <name type="scientific">Drosophila yakuba</name>
    <name type="common">Fruit fly</name>
    <dbReference type="NCBI Taxonomy" id="7245"/>
    <lineage>
        <taxon>Eukaryota</taxon>
        <taxon>Metazoa</taxon>
        <taxon>Ecdysozoa</taxon>
        <taxon>Arthropoda</taxon>
        <taxon>Hexapoda</taxon>
        <taxon>Insecta</taxon>
        <taxon>Pterygota</taxon>
        <taxon>Neoptera</taxon>
        <taxon>Endopterygota</taxon>
        <taxon>Diptera</taxon>
        <taxon>Brachycera</taxon>
        <taxon>Muscomorpha</taxon>
        <taxon>Ephydroidea</taxon>
        <taxon>Drosophilidae</taxon>
        <taxon>Drosophila</taxon>
        <taxon>Sophophora</taxon>
    </lineage>
</organism>
<proteinExistence type="inferred from homology"/>
<keyword evidence="6" id="KW-0720">Serine protease</keyword>
<dbReference type="Pfam" id="PF00089">
    <property type="entry name" value="Trypsin"/>
    <property type="match status" value="1"/>
</dbReference>
<protein>
    <recommendedName>
        <fullName evidence="10">Peptidase S1 domain-containing protein</fullName>
    </recommendedName>
</protein>
<dbReference type="InterPro" id="IPR043504">
    <property type="entry name" value="Peptidase_S1_PA_chymotrypsin"/>
</dbReference>
<dbReference type="InterPro" id="IPR001254">
    <property type="entry name" value="Trypsin_dom"/>
</dbReference>
<dbReference type="GO" id="GO:0005576">
    <property type="term" value="C:extracellular region"/>
    <property type="evidence" value="ECO:0007669"/>
    <property type="project" value="UniProtKB-SubCell"/>
</dbReference>
<dbReference type="OrthoDB" id="547031at2759"/>